<evidence type="ECO:0000313" key="5">
    <source>
        <dbReference type="EMBL" id="SKA93419.1"/>
    </source>
</evidence>
<dbReference type="PANTHER" id="PTHR35788:SF1">
    <property type="entry name" value="EXPORTED PROTEIN"/>
    <property type="match status" value="1"/>
</dbReference>
<evidence type="ECO:0000256" key="3">
    <source>
        <dbReference type="SAM" id="Phobius"/>
    </source>
</evidence>
<gene>
    <name evidence="5" type="ORF">SAMN05443428_1148</name>
</gene>
<dbReference type="InterPro" id="IPR011098">
    <property type="entry name" value="G5_dom"/>
</dbReference>
<reference evidence="6" key="1">
    <citation type="submission" date="2017-02" db="EMBL/GenBank/DDBJ databases">
        <authorList>
            <person name="Varghese N."/>
            <person name="Submissions S."/>
        </authorList>
    </citation>
    <scope>NUCLEOTIDE SEQUENCE [LARGE SCALE GENOMIC DNA]</scope>
    <source>
        <strain evidence="6">USBA 833</strain>
    </source>
</reference>
<evidence type="ECO:0000256" key="1">
    <source>
        <dbReference type="ARBA" id="ARBA00022729"/>
    </source>
</evidence>
<dbReference type="PANTHER" id="PTHR35788">
    <property type="entry name" value="EXPORTED PROTEIN-RELATED"/>
    <property type="match status" value="1"/>
</dbReference>
<dbReference type="STRING" id="1147123.SAMN05443428_1148"/>
<dbReference type="Pfam" id="PF07501">
    <property type="entry name" value="G5"/>
    <property type="match status" value="1"/>
</dbReference>
<proteinExistence type="predicted"/>
<accession>A0A1T4XV16</accession>
<dbReference type="InterPro" id="IPR007391">
    <property type="entry name" value="Vancomycin_resist_VanW"/>
</dbReference>
<sequence>MKKGFKIIIPLLLLIIIFITFGIILGDTASAQDMIFEGISVNGVNVGGMTKEEAKNILEEKFNKNLKNKKIYISYENNNFTIDYKQLKAHYDVDKAVDTAFNYGKEGNMFEKTILRYKLKNNNYDIKMQFISDTSIVNKEIKKISQKINFDPVNASIKLTSSTFKVTPDKNGRKVNEKKLEELIISSINPNDSNENINVPVDIVEAKIKADMLNKIDTKISSFTTKFNLGDVNRSGNIKVAASFVDGTVVMPGEIYSMNKTLGPRLESKGYKEAPVIINGTHVPGLAGGICQVTTTVYNAALYANFPIVERRPHQLRVGYVPAGRDATISGDYIDMKFKNTNKYPIYIKANVSGGSITVTIYGAKENPGQTVEITSEVIEKTPADTEYINDPTLLAGQKVVEEKPIDGMKSITYRKVYQNGKLIKSEIISKDNYKAGKGKVRVGTKPVSNLPDDAAAEVNNSTP</sequence>
<organism evidence="5 6">
    <name type="scientific">Caloramator quimbayensis</name>
    <dbReference type="NCBI Taxonomy" id="1147123"/>
    <lineage>
        <taxon>Bacteria</taxon>
        <taxon>Bacillati</taxon>
        <taxon>Bacillota</taxon>
        <taxon>Clostridia</taxon>
        <taxon>Eubacteriales</taxon>
        <taxon>Clostridiaceae</taxon>
        <taxon>Caloramator</taxon>
    </lineage>
</organism>
<feature type="region of interest" description="Disordered" evidence="2">
    <location>
        <begin position="439"/>
        <end position="464"/>
    </location>
</feature>
<dbReference type="Pfam" id="PF04294">
    <property type="entry name" value="VanW"/>
    <property type="match status" value="1"/>
</dbReference>
<dbReference type="Pfam" id="PF12229">
    <property type="entry name" value="PG_binding_4"/>
    <property type="match status" value="1"/>
</dbReference>
<evidence type="ECO:0000259" key="4">
    <source>
        <dbReference type="PROSITE" id="PS51109"/>
    </source>
</evidence>
<keyword evidence="3" id="KW-0812">Transmembrane</keyword>
<dbReference type="RefSeq" id="WP_179122253.1">
    <property type="nucleotide sequence ID" value="NZ_FUYH01000014.1"/>
</dbReference>
<keyword evidence="3" id="KW-0472">Membrane</keyword>
<evidence type="ECO:0000256" key="2">
    <source>
        <dbReference type="SAM" id="MobiDB-lite"/>
    </source>
</evidence>
<dbReference type="PROSITE" id="PS51109">
    <property type="entry name" value="G5"/>
    <property type="match status" value="1"/>
</dbReference>
<protein>
    <submittedName>
        <fullName evidence="5">Vancomycin resistance protein YoaR, contains peptidoglycan-binding and VanW domains</fullName>
    </submittedName>
</protein>
<dbReference type="Gene3D" id="2.20.230.10">
    <property type="entry name" value="Resuscitation-promoting factor rpfb"/>
    <property type="match status" value="1"/>
</dbReference>
<keyword evidence="6" id="KW-1185">Reference proteome</keyword>
<keyword evidence="1" id="KW-0732">Signal</keyword>
<dbReference type="Proteomes" id="UP000190105">
    <property type="component" value="Unassembled WGS sequence"/>
</dbReference>
<dbReference type="EMBL" id="FUYH01000014">
    <property type="protein sequence ID" value="SKA93419.1"/>
    <property type="molecule type" value="Genomic_DNA"/>
</dbReference>
<name>A0A1T4XV16_9CLOT</name>
<dbReference type="InterPro" id="IPR022029">
    <property type="entry name" value="YoaR-like_PG-bd"/>
</dbReference>
<feature type="transmembrane region" description="Helical" evidence="3">
    <location>
        <begin position="7"/>
        <end position="26"/>
    </location>
</feature>
<keyword evidence="3" id="KW-1133">Transmembrane helix</keyword>
<dbReference type="AlphaFoldDB" id="A0A1T4XV16"/>
<dbReference type="SMART" id="SM01208">
    <property type="entry name" value="G5"/>
    <property type="match status" value="1"/>
</dbReference>
<feature type="domain" description="G5" evidence="4">
    <location>
        <begin position="368"/>
        <end position="447"/>
    </location>
</feature>
<evidence type="ECO:0000313" key="6">
    <source>
        <dbReference type="Proteomes" id="UP000190105"/>
    </source>
</evidence>
<dbReference type="InterPro" id="IPR052913">
    <property type="entry name" value="Glycopeptide_resist_protein"/>
</dbReference>